<dbReference type="InterPro" id="IPR015813">
    <property type="entry name" value="Pyrv/PenolPyrv_kinase-like_dom"/>
</dbReference>
<name>A0A1F5VHY3_9BACT</name>
<dbReference type="Proteomes" id="UP000179251">
    <property type="component" value="Unassembled WGS sequence"/>
</dbReference>
<proteinExistence type="predicted"/>
<gene>
    <name evidence="1" type="ORF">A2834_03205</name>
</gene>
<dbReference type="Gene3D" id="3.20.20.60">
    <property type="entry name" value="Phosphoenolpyruvate-binding domains"/>
    <property type="match status" value="1"/>
</dbReference>
<evidence type="ECO:0008006" key="3">
    <source>
        <dbReference type="Google" id="ProtNLM"/>
    </source>
</evidence>
<comment type="caution">
    <text evidence="1">The sequence shown here is derived from an EMBL/GenBank/DDBJ whole genome shotgun (WGS) entry which is preliminary data.</text>
</comment>
<reference evidence="1 2" key="1">
    <citation type="journal article" date="2016" name="Nat. Commun.">
        <title>Thousands of microbial genomes shed light on interconnected biogeochemical processes in an aquifer system.</title>
        <authorList>
            <person name="Anantharaman K."/>
            <person name="Brown C.T."/>
            <person name="Hug L.A."/>
            <person name="Sharon I."/>
            <person name="Castelle C.J."/>
            <person name="Probst A.J."/>
            <person name="Thomas B.C."/>
            <person name="Singh A."/>
            <person name="Wilkins M.J."/>
            <person name="Karaoz U."/>
            <person name="Brodie E.L."/>
            <person name="Williams K.H."/>
            <person name="Hubbard S.S."/>
            <person name="Banfield J.F."/>
        </authorList>
    </citation>
    <scope>NUCLEOTIDE SEQUENCE [LARGE SCALE GENOMIC DNA]</scope>
</reference>
<dbReference type="Pfam" id="PF13714">
    <property type="entry name" value="PEP_mutase"/>
    <property type="match status" value="1"/>
</dbReference>
<evidence type="ECO:0000313" key="1">
    <source>
        <dbReference type="EMBL" id="OGF63036.1"/>
    </source>
</evidence>
<dbReference type="InterPro" id="IPR018523">
    <property type="entry name" value="Isocitrate_lyase_ph_CS"/>
</dbReference>
<dbReference type="STRING" id="1798325.A2834_03205"/>
<protein>
    <recommendedName>
        <fullName evidence="3">Methylisocitrate lyase</fullName>
    </recommendedName>
</protein>
<dbReference type="PANTHER" id="PTHR42905:SF5">
    <property type="entry name" value="CARBOXYVINYL-CARBOXYPHOSPHONATE PHOSPHORYLMUTASE, CHLOROPLASTIC"/>
    <property type="match status" value="1"/>
</dbReference>
<dbReference type="InterPro" id="IPR040442">
    <property type="entry name" value="Pyrv_kinase-like_dom_sf"/>
</dbReference>
<evidence type="ECO:0000313" key="2">
    <source>
        <dbReference type="Proteomes" id="UP000179251"/>
    </source>
</evidence>
<sequence>MNFKKLLGERKHLILIGITEPIEALIAQAEGYKAAYISGAALSTKLGFLDEGLISLEKMAQVVSDIRKVSDLPLLVDCDTGLLTEENQSAEMHPVNDALPAIAHTMMHLLWGAGANAVQIEDQVPAKKRCGHLSGKELISMNDMFWKIKMLAHWKKNEDQVIVARTDARAAEGLDGAIFRAHRYINAGADAIFPEALEALEEFKEFRRQVPTIPLVANLAEHGKTPPMCAEALFEAGYQMVLIPATIFRMELLTFLGALKEIKGFNSLNRSIFDGRLISRTELNKFIKKHSKIYLPVRQAGKKKKTAD</sequence>
<dbReference type="GO" id="GO:0016833">
    <property type="term" value="F:oxo-acid-lyase activity"/>
    <property type="evidence" value="ECO:0007669"/>
    <property type="project" value="UniProtKB-ARBA"/>
</dbReference>
<dbReference type="PANTHER" id="PTHR42905">
    <property type="entry name" value="PHOSPHOENOLPYRUVATE CARBOXYLASE"/>
    <property type="match status" value="1"/>
</dbReference>
<dbReference type="SUPFAM" id="SSF51621">
    <property type="entry name" value="Phosphoenolpyruvate/pyruvate domain"/>
    <property type="match status" value="1"/>
</dbReference>
<dbReference type="CDD" id="cd00377">
    <property type="entry name" value="ICL_PEPM"/>
    <property type="match status" value="1"/>
</dbReference>
<dbReference type="AlphaFoldDB" id="A0A1F5VHY3"/>
<dbReference type="InterPro" id="IPR039556">
    <property type="entry name" value="ICL/PEPM"/>
</dbReference>
<dbReference type="EMBL" id="MFHD01000009">
    <property type="protein sequence ID" value="OGF63036.1"/>
    <property type="molecule type" value="Genomic_DNA"/>
</dbReference>
<accession>A0A1F5VHY3</accession>
<dbReference type="PROSITE" id="PS00161">
    <property type="entry name" value="ISOCITRATE_LYASE"/>
    <property type="match status" value="1"/>
</dbReference>
<organism evidence="1 2">
    <name type="scientific">Candidatus Giovannonibacteria bacterium RIFCSPHIGHO2_01_FULL_45_23</name>
    <dbReference type="NCBI Taxonomy" id="1798325"/>
    <lineage>
        <taxon>Bacteria</taxon>
        <taxon>Candidatus Giovannoniibacteriota</taxon>
    </lineage>
</organism>